<protein>
    <submittedName>
        <fullName evidence="2">HNH endonuclease</fullName>
    </submittedName>
</protein>
<gene>
    <name evidence="2" type="ORF">DFR56_1209</name>
</gene>
<dbReference type="Pfam" id="PF14279">
    <property type="entry name" value="HNH_5"/>
    <property type="match status" value="1"/>
</dbReference>
<dbReference type="OrthoDB" id="2804463at2"/>
<organism evidence="2 3">
    <name type="scientific">Pseudogracilibacillus auburnensis</name>
    <dbReference type="NCBI Taxonomy" id="1494959"/>
    <lineage>
        <taxon>Bacteria</taxon>
        <taxon>Bacillati</taxon>
        <taxon>Bacillota</taxon>
        <taxon>Bacilli</taxon>
        <taxon>Bacillales</taxon>
        <taxon>Bacillaceae</taxon>
        <taxon>Pseudogracilibacillus</taxon>
    </lineage>
</organism>
<keyword evidence="3" id="KW-1185">Reference proteome</keyword>
<dbReference type="AlphaFoldDB" id="A0A2V3VIG7"/>
<evidence type="ECO:0000313" key="3">
    <source>
        <dbReference type="Proteomes" id="UP000247978"/>
    </source>
</evidence>
<proteinExistence type="predicted"/>
<dbReference type="RefSeq" id="WP_158525734.1">
    <property type="nucleotide sequence ID" value="NZ_JBHUHB010000001.1"/>
</dbReference>
<evidence type="ECO:0000313" key="2">
    <source>
        <dbReference type="EMBL" id="PXW81636.1"/>
    </source>
</evidence>
<dbReference type="InterPro" id="IPR029471">
    <property type="entry name" value="HNH_5"/>
</dbReference>
<dbReference type="EMBL" id="QJJQ01000020">
    <property type="protein sequence ID" value="PXW81636.1"/>
    <property type="molecule type" value="Genomic_DNA"/>
</dbReference>
<sequence>MSSLIKCIFCLEDRKGSKEHIFPDSIGGLLVFYNVCKECNNKLGRKVDTHLVNHTLIEFVRLTKKIKGKSGKIPNPLGKGVLDGEDSSKVHYRFNSEGEPESLYIVPSQTVSEDGKSIRFSVDATDEDKLASMVNKTLKRKGLPTLSLEEIEEQIQREKTEKPKMHIKLKVDLNSYRKAILKIIYEFTSFILGEEYLDDPLSEKIREYIKSDSLEIGGLIGNVDLVNKETPRLEVLSMLAIESGHIACLIQERDNLVCYVNIFNQFEGYLVVSENASRYPKFEGVFYENNVENKTLRNSLFVNEISERFS</sequence>
<dbReference type="GO" id="GO:0004519">
    <property type="term" value="F:endonuclease activity"/>
    <property type="evidence" value="ECO:0007669"/>
    <property type="project" value="UniProtKB-KW"/>
</dbReference>
<keyword evidence="2" id="KW-0540">Nuclease</keyword>
<dbReference type="Proteomes" id="UP000247978">
    <property type="component" value="Unassembled WGS sequence"/>
</dbReference>
<evidence type="ECO:0000259" key="1">
    <source>
        <dbReference type="Pfam" id="PF14279"/>
    </source>
</evidence>
<keyword evidence="2" id="KW-0378">Hydrolase</keyword>
<comment type="caution">
    <text evidence="2">The sequence shown here is derived from an EMBL/GenBank/DDBJ whole genome shotgun (WGS) entry which is preliminary data.</text>
</comment>
<name>A0A2V3VIG7_9BACI</name>
<keyword evidence="2" id="KW-0255">Endonuclease</keyword>
<reference evidence="2 3" key="1">
    <citation type="submission" date="2018-05" db="EMBL/GenBank/DDBJ databases">
        <title>Genomic Encyclopedia of Type Strains, Phase IV (KMG-IV): sequencing the most valuable type-strain genomes for metagenomic binning, comparative biology and taxonomic classification.</title>
        <authorList>
            <person name="Goeker M."/>
        </authorList>
    </citation>
    <scope>NUCLEOTIDE SEQUENCE [LARGE SCALE GENOMIC DNA]</scope>
    <source>
        <strain evidence="2 3">DSM 28556</strain>
    </source>
</reference>
<accession>A0A2V3VIG7</accession>
<feature type="domain" description="HNH endonuclease 5" evidence="1">
    <location>
        <begin position="7"/>
        <end position="55"/>
    </location>
</feature>